<protein>
    <submittedName>
        <fullName evidence="1">Uncharacterized protein</fullName>
    </submittedName>
</protein>
<organism evidence="1 2">
    <name type="scientific">Pseudoduganella ginsengisoli</name>
    <dbReference type="NCBI Taxonomy" id="1462440"/>
    <lineage>
        <taxon>Bacteria</taxon>
        <taxon>Pseudomonadati</taxon>
        <taxon>Pseudomonadota</taxon>
        <taxon>Betaproteobacteria</taxon>
        <taxon>Burkholderiales</taxon>
        <taxon>Oxalobacteraceae</taxon>
        <taxon>Telluria group</taxon>
        <taxon>Pseudoduganella</taxon>
    </lineage>
</organism>
<dbReference type="OrthoDB" id="8548288at2"/>
<dbReference type="RefSeq" id="WP_155437196.1">
    <property type="nucleotide sequence ID" value="NZ_WNLA01000001.1"/>
</dbReference>
<keyword evidence="2" id="KW-1185">Reference proteome</keyword>
<accession>A0A6L6PUM5</accession>
<proteinExistence type="predicted"/>
<sequence>MDEQEEVTIDGVSYRVDELSEEARTQVTNIKFVDNEIATLNARLAVYATARKAYENALRLAMPRSLQ</sequence>
<reference evidence="1 2" key="1">
    <citation type="submission" date="2019-11" db="EMBL/GenBank/DDBJ databases">
        <title>Type strains purchased from KCTC, JCM and DSMZ.</title>
        <authorList>
            <person name="Lu H."/>
        </authorList>
    </citation>
    <scope>NUCLEOTIDE SEQUENCE [LARGE SCALE GENOMIC DNA]</scope>
    <source>
        <strain evidence="1 2">KCTC 42409</strain>
    </source>
</reference>
<evidence type="ECO:0000313" key="2">
    <source>
        <dbReference type="Proteomes" id="UP000484015"/>
    </source>
</evidence>
<dbReference type="Proteomes" id="UP000484015">
    <property type="component" value="Unassembled WGS sequence"/>
</dbReference>
<evidence type="ECO:0000313" key="1">
    <source>
        <dbReference type="EMBL" id="MTW00794.1"/>
    </source>
</evidence>
<name>A0A6L6PUM5_9BURK</name>
<dbReference type="EMBL" id="WNLA01000001">
    <property type="protein sequence ID" value="MTW00794.1"/>
    <property type="molecule type" value="Genomic_DNA"/>
</dbReference>
<comment type="caution">
    <text evidence="1">The sequence shown here is derived from an EMBL/GenBank/DDBJ whole genome shotgun (WGS) entry which is preliminary data.</text>
</comment>
<dbReference type="AlphaFoldDB" id="A0A6L6PUM5"/>
<gene>
    <name evidence="1" type="ORF">GM668_01705</name>
</gene>